<dbReference type="AlphaFoldDB" id="A0A251PZM8"/>
<evidence type="ECO:0000313" key="2">
    <source>
        <dbReference type="EMBL" id="ONI17037.1"/>
    </source>
</evidence>
<dbReference type="Proteomes" id="UP000006882">
    <property type="component" value="Chromosome G3"/>
</dbReference>
<organism evidence="2 3">
    <name type="scientific">Prunus persica</name>
    <name type="common">Peach</name>
    <name type="synonym">Amygdalus persica</name>
    <dbReference type="NCBI Taxonomy" id="3760"/>
    <lineage>
        <taxon>Eukaryota</taxon>
        <taxon>Viridiplantae</taxon>
        <taxon>Streptophyta</taxon>
        <taxon>Embryophyta</taxon>
        <taxon>Tracheophyta</taxon>
        <taxon>Spermatophyta</taxon>
        <taxon>Magnoliopsida</taxon>
        <taxon>eudicotyledons</taxon>
        <taxon>Gunneridae</taxon>
        <taxon>Pentapetalae</taxon>
        <taxon>rosids</taxon>
        <taxon>fabids</taxon>
        <taxon>Rosales</taxon>
        <taxon>Rosaceae</taxon>
        <taxon>Amygdaloideae</taxon>
        <taxon>Amygdaleae</taxon>
        <taxon>Prunus</taxon>
    </lineage>
</organism>
<sequence>MRDFVLNTVLSSSLSMVLLPKYIGGLWIKLLLLLDLTCADSGRLWGKLCVCFTLFFYSWNFIFQFHTICDKAEQLPSNLQSLILIFIPFSRN</sequence>
<feature type="transmembrane region" description="Helical" evidence="1">
    <location>
        <begin position="12"/>
        <end position="32"/>
    </location>
</feature>
<dbReference type="EMBL" id="CM007653">
    <property type="protein sequence ID" value="ONI17037.1"/>
    <property type="molecule type" value="Genomic_DNA"/>
</dbReference>
<keyword evidence="1" id="KW-0472">Membrane</keyword>
<dbReference type="Gramene" id="ONI17037">
    <property type="protein sequence ID" value="ONI17037"/>
    <property type="gene ID" value="PRUPE_3G134000"/>
</dbReference>
<evidence type="ECO:0000256" key="1">
    <source>
        <dbReference type="SAM" id="Phobius"/>
    </source>
</evidence>
<protein>
    <submittedName>
        <fullName evidence="2">Uncharacterized protein</fullName>
    </submittedName>
</protein>
<gene>
    <name evidence="2" type="ORF">PRUPE_3G134000</name>
</gene>
<feature type="transmembrane region" description="Helical" evidence="1">
    <location>
        <begin position="44"/>
        <end position="63"/>
    </location>
</feature>
<keyword evidence="1" id="KW-0812">Transmembrane</keyword>
<keyword evidence="1" id="KW-1133">Transmembrane helix</keyword>
<proteinExistence type="predicted"/>
<keyword evidence="3" id="KW-1185">Reference proteome</keyword>
<name>A0A251PZM8_PRUPE</name>
<evidence type="ECO:0000313" key="3">
    <source>
        <dbReference type="Proteomes" id="UP000006882"/>
    </source>
</evidence>
<accession>A0A251PZM8</accession>
<reference evidence="2 3" key="1">
    <citation type="journal article" date="2013" name="Nat. Genet.">
        <title>The high-quality draft genome of peach (Prunus persica) identifies unique patterns of genetic diversity, domestication and genome evolution.</title>
        <authorList>
            <consortium name="International Peach Genome Initiative"/>
            <person name="Verde I."/>
            <person name="Abbott A.G."/>
            <person name="Scalabrin S."/>
            <person name="Jung S."/>
            <person name="Shu S."/>
            <person name="Marroni F."/>
            <person name="Zhebentyayeva T."/>
            <person name="Dettori M.T."/>
            <person name="Grimwood J."/>
            <person name="Cattonaro F."/>
            <person name="Zuccolo A."/>
            <person name="Rossini L."/>
            <person name="Jenkins J."/>
            <person name="Vendramin E."/>
            <person name="Meisel L.A."/>
            <person name="Decroocq V."/>
            <person name="Sosinski B."/>
            <person name="Prochnik S."/>
            <person name="Mitros T."/>
            <person name="Policriti A."/>
            <person name="Cipriani G."/>
            <person name="Dondini L."/>
            <person name="Ficklin S."/>
            <person name="Goodstein D.M."/>
            <person name="Xuan P."/>
            <person name="Del Fabbro C."/>
            <person name="Aramini V."/>
            <person name="Copetti D."/>
            <person name="Gonzalez S."/>
            <person name="Horner D.S."/>
            <person name="Falchi R."/>
            <person name="Lucas S."/>
            <person name="Mica E."/>
            <person name="Maldonado J."/>
            <person name="Lazzari B."/>
            <person name="Bielenberg D."/>
            <person name="Pirona R."/>
            <person name="Miculan M."/>
            <person name="Barakat A."/>
            <person name="Testolin R."/>
            <person name="Stella A."/>
            <person name="Tartarini S."/>
            <person name="Tonutti P."/>
            <person name="Arus P."/>
            <person name="Orellana A."/>
            <person name="Wells C."/>
            <person name="Main D."/>
            <person name="Vizzotto G."/>
            <person name="Silva H."/>
            <person name="Salamini F."/>
            <person name="Schmutz J."/>
            <person name="Morgante M."/>
            <person name="Rokhsar D.S."/>
        </authorList>
    </citation>
    <scope>NUCLEOTIDE SEQUENCE [LARGE SCALE GENOMIC DNA]</scope>
    <source>
        <strain evidence="3">cv. Nemared</strain>
    </source>
</reference>